<feature type="region of interest" description="Disordered" evidence="1">
    <location>
        <begin position="1"/>
        <end position="27"/>
    </location>
</feature>
<accession>A0ABS0STF2</accession>
<protein>
    <submittedName>
        <fullName evidence="2">DUF3606 domain-containing protein</fullName>
    </submittedName>
</protein>
<dbReference type="EMBL" id="JADWOX010000002">
    <property type="protein sequence ID" value="MBI1682932.1"/>
    <property type="molecule type" value="Genomic_DNA"/>
</dbReference>
<dbReference type="Pfam" id="PF12244">
    <property type="entry name" value="DUF3606"/>
    <property type="match status" value="1"/>
</dbReference>
<evidence type="ECO:0000256" key="1">
    <source>
        <dbReference type="SAM" id="MobiDB-lite"/>
    </source>
</evidence>
<comment type="caution">
    <text evidence="2">The sequence shown here is derived from an EMBL/GenBank/DDBJ whole genome shotgun (WGS) entry which is preliminary data.</text>
</comment>
<evidence type="ECO:0000313" key="3">
    <source>
        <dbReference type="Proteomes" id="UP000639859"/>
    </source>
</evidence>
<reference evidence="2 3" key="1">
    <citation type="submission" date="2020-11" db="EMBL/GenBank/DDBJ databases">
        <title>genome sequence of strain KACC 18849.</title>
        <authorList>
            <person name="Gao J."/>
            <person name="Zhang X."/>
        </authorList>
    </citation>
    <scope>NUCLEOTIDE SEQUENCE [LARGE SCALE GENOMIC DNA]</scope>
    <source>
        <strain evidence="2 3">KACC 18849</strain>
    </source>
</reference>
<dbReference type="Proteomes" id="UP000639859">
    <property type="component" value="Unassembled WGS sequence"/>
</dbReference>
<sequence length="71" mass="7806">MKIIPTARKPDLTDQGDIAAGQGDDSIDLQEPRTVRYWTETLGVSEEQLHTAVEHAGASVEEVRKYLGSHS</sequence>
<organism evidence="2 3">
    <name type="scientific">Caulobacter hibisci</name>
    <dbReference type="NCBI Taxonomy" id="2035993"/>
    <lineage>
        <taxon>Bacteria</taxon>
        <taxon>Pseudomonadati</taxon>
        <taxon>Pseudomonadota</taxon>
        <taxon>Alphaproteobacteria</taxon>
        <taxon>Caulobacterales</taxon>
        <taxon>Caulobacteraceae</taxon>
        <taxon>Caulobacter</taxon>
    </lineage>
</organism>
<feature type="compositionally biased region" description="Low complexity" evidence="1">
    <location>
        <begin position="15"/>
        <end position="24"/>
    </location>
</feature>
<gene>
    <name evidence="2" type="ORF">I4Q42_04555</name>
</gene>
<dbReference type="InterPro" id="IPR022037">
    <property type="entry name" value="DUF3606"/>
</dbReference>
<proteinExistence type="predicted"/>
<name>A0ABS0STF2_9CAUL</name>
<evidence type="ECO:0000313" key="2">
    <source>
        <dbReference type="EMBL" id="MBI1682932.1"/>
    </source>
</evidence>
<keyword evidence="3" id="KW-1185">Reference proteome</keyword>